<dbReference type="PANTHER" id="PTHR11895">
    <property type="entry name" value="TRANSAMIDASE"/>
    <property type="match status" value="1"/>
</dbReference>
<organism evidence="2 3">
    <name type="scientific">Mesorhizobium tianshanense</name>
    <dbReference type="NCBI Taxonomy" id="39844"/>
    <lineage>
        <taxon>Bacteria</taxon>
        <taxon>Pseudomonadati</taxon>
        <taxon>Pseudomonadota</taxon>
        <taxon>Alphaproteobacteria</taxon>
        <taxon>Hyphomicrobiales</taxon>
        <taxon>Phyllobacteriaceae</taxon>
        <taxon>Mesorhizobium</taxon>
    </lineage>
</organism>
<evidence type="ECO:0000313" key="3">
    <source>
        <dbReference type="Proteomes" id="UP000317122"/>
    </source>
</evidence>
<reference evidence="2 3" key="1">
    <citation type="journal article" date="2015" name="Stand. Genomic Sci.">
        <title>Genomic Encyclopedia of Bacterial and Archaeal Type Strains, Phase III: the genomes of soil and plant-associated and newly described type strains.</title>
        <authorList>
            <person name="Whitman W.B."/>
            <person name="Woyke T."/>
            <person name="Klenk H.P."/>
            <person name="Zhou Y."/>
            <person name="Lilburn T.G."/>
            <person name="Beck B.J."/>
            <person name="De Vos P."/>
            <person name="Vandamme P."/>
            <person name="Eisen J.A."/>
            <person name="Garrity G."/>
            <person name="Hugenholtz P."/>
            <person name="Kyrpides N.C."/>
        </authorList>
    </citation>
    <scope>NUCLEOTIDE SEQUENCE [LARGE SCALE GENOMIC DNA]</scope>
    <source>
        <strain evidence="2 3">CGMCC 1.2546</strain>
    </source>
</reference>
<comment type="caution">
    <text evidence="2">The sequence shown here is derived from an EMBL/GenBank/DDBJ whole genome shotgun (WGS) entry which is preliminary data.</text>
</comment>
<dbReference type="InterPro" id="IPR000120">
    <property type="entry name" value="Amidase"/>
</dbReference>
<dbReference type="Pfam" id="PF01425">
    <property type="entry name" value="Amidase"/>
    <property type="match status" value="1"/>
</dbReference>
<dbReference type="SUPFAM" id="SSF75304">
    <property type="entry name" value="Amidase signature (AS) enzymes"/>
    <property type="match status" value="1"/>
</dbReference>
<dbReference type="Gene3D" id="3.90.1300.10">
    <property type="entry name" value="Amidase signature (AS) domain"/>
    <property type="match status" value="1"/>
</dbReference>
<dbReference type="GO" id="GO:0016740">
    <property type="term" value="F:transferase activity"/>
    <property type="evidence" value="ECO:0007669"/>
    <property type="project" value="UniProtKB-KW"/>
</dbReference>
<gene>
    <name evidence="2" type="ORF">IQ26_06643</name>
</gene>
<proteinExistence type="predicted"/>
<name>A0A562MS45_9HYPH</name>
<sequence length="232" mass="23780">MSGFAFSGIGINPNCGTPRNPASMDVARIPGGSSSGSAVAVARSLVPVSIGTDTGGSVRILAALNGIVGYKATSGRYPMGGVFPPARSLDSLGPLCRCVADAILVDAAMLGLAVPNIVRTNGEGQTIVVPTNVVLDGVEPAVLNAFEAVLEGLAETGVRIERKEIPAFARIFELTDRYGPLVSAEAFALHQERLKAEAAAEIDPRVVAGSGWAAGHPCPTISRCSRTGTADR</sequence>
<keyword evidence="3" id="KW-1185">Reference proteome</keyword>
<dbReference type="PANTHER" id="PTHR11895:SF176">
    <property type="entry name" value="AMIDASE AMID-RELATED"/>
    <property type="match status" value="1"/>
</dbReference>
<dbReference type="InterPro" id="IPR023631">
    <property type="entry name" value="Amidase_dom"/>
</dbReference>
<evidence type="ECO:0000259" key="1">
    <source>
        <dbReference type="Pfam" id="PF01425"/>
    </source>
</evidence>
<evidence type="ECO:0000313" key="2">
    <source>
        <dbReference type="EMBL" id="TWI22608.1"/>
    </source>
</evidence>
<dbReference type="InterPro" id="IPR036928">
    <property type="entry name" value="AS_sf"/>
</dbReference>
<dbReference type="AlphaFoldDB" id="A0A562MS45"/>
<keyword evidence="2" id="KW-0808">Transferase</keyword>
<feature type="domain" description="Amidase" evidence="1">
    <location>
        <begin position="1"/>
        <end position="174"/>
    </location>
</feature>
<accession>A0A562MS45</accession>
<dbReference type="EMBL" id="VLKT01000065">
    <property type="protein sequence ID" value="TWI22608.1"/>
    <property type="molecule type" value="Genomic_DNA"/>
</dbReference>
<protein>
    <submittedName>
        <fullName evidence="2">Aspartyl-tRNA(Asn)/glutamyl-tRNA(Gln) amidotransferase subunit A</fullName>
    </submittedName>
</protein>
<dbReference type="Proteomes" id="UP000317122">
    <property type="component" value="Unassembled WGS sequence"/>
</dbReference>